<gene>
    <name evidence="3" type="ORF">KGQ19_05975</name>
</gene>
<dbReference type="Proteomes" id="UP000730482">
    <property type="component" value="Unassembled WGS sequence"/>
</dbReference>
<evidence type="ECO:0000313" key="4">
    <source>
        <dbReference type="Proteomes" id="UP000730482"/>
    </source>
</evidence>
<protein>
    <submittedName>
        <fullName evidence="3">Nuclear transport factor 2 family protein</fullName>
    </submittedName>
</protein>
<reference evidence="3 4" key="1">
    <citation type="submission" date="2020-02" db="EMBL/GenBank/DDBJ databases">
        <title>Acidophilic actinobacteria isolated from forest soil.</title>
        <authorList>
            <person name="Golinska P."/>
        </authorList>
    </citation>
    <scope>NUCLEOTIDE SEQUENCE [LARGE SCALE GENOMIC DNA]</scope>
    <source>
        <strain evidence="3 4">NL8</strain>
    </source>
</reference>
<accession>A0ABS5KK27</accession>
<feature type="domain" description="SnoaL-like" evidence="2">
    <location>
        <begin position="27"/>
        <end position="103"/>
    </location>
</feature>
<organism evidence="3 4">
    <name type="scientific">Catenulispora pinistramenti</name>
    <dbReference type="NCBI Taxonomy" id="2705254"/>
    <lineage>
        <taxon>Bacteria</taxon>
        <taxon>Bacillati</taxon>
        <taxon>Actinomycetota</taxon>
        <taxon>Actinomycetes</taxon>
        <taxon>Catenulisporales</taxon>
        <taxon>Catenulisporaceae</taxon>
        <taxon>Catenulispora</taxon>
    </lineage>
</organism>
<dbReference type="InterPro" id="IPR037401">
    <property type="entry name" value="SnoaL-like"/>
</dbReference>
<dbReference type="SUPFAM" id="SSF54427">
    <property type="entry name" value="NTF2-like"/>
    <property type="match status" value="1"/>
</dbReference>
<dbReference type="Pfam" id="PF12680">
    <property type="entry name" value="SnoaL_2"/>
    <property type="match status" value="1"/>
</dbReference>
<sequence length="128" mass="13887">MGGGRRVSAVGIAQFAAERPLDKQVVVDYYTTAFAANPEKAIAVHFGPGYVQYNPDAQDGPEAFIGLVKWLRGEYPRLRLDIKRVVAEGDMVPTHSDLDVEPGNPDNPGRALADSSAWRMARSSSTGR</sequence>
<evidence type="ECO:0000313" key="3">
    <source>
        <dbReference type="EMBL" id="MBS2546410.1"/>
    </source>
</evidence>
<feature type="region of interest" description="Disordered" evidence="1">
    <location>
        <begin position="93"/>
        <end position="128"/>
    </location>
</feature>
<dbReference type="InterPro" id="IPR032710">
    <property type="entry name" value="NTF2-like_dom_sf"/>
</dbReference>
<dbReference type="EMBL" id="JAAFYZ010000013">
    <property type="protein sequence ID" value="MBS2546410.1"/>
    <property type="molecule type" value="Genomic_DNA"/>
</dbReference>
<proteinExistence type="predicted"/>
<dbReference type="RefSeq" id="WP_212008059.1">
    <property type="nucleotide sequence ID" value="NZ_JAAFYZ010000013.1"/>
</dbReference>
<evidence type="ECO:0000259" key="2">
    <source>
        <dbReference type="Pfam" id="PF12680"/>
    </source>
</evidence>
<name>A0ABS5KK27_9ACTN</name>
<evidence type="ECO:0000256" key="1">
    <source>
        <dbReference type="SAM" id="MobiDB-lite"/>
    </source>
</evidence>
<comment type="caution">
    <text evidence="3">The sequence shown here is derived from an EMBL/GenBank/DDBJ whole genome shotgun (WGS) entry which is preliminary data.</text>
</comment>
<keyword evidence="4" id="KW-1185">Reference proteome</keyword>
<dbReference type="Gene3D" id="3.10.450.50">
    <property type="match status" value="1"/>
</dbReference>